<dbReference type="EMBL" id="JRZE01000003">
    <property type="protein sequence ID" value="KHF44367.1"/>
    <property type="molecule type" value="Genomic_DNA"/>
</dbReference>
<reference evidence="1 2" key="1">
    <citation type="submission" date="2014-10" db="EMBL/GenBank/DDBJ databases">
        <title>Genome sequence of Micropolyspora internatus JCM3315.</title>
        <authorList>
            <person name="Shin S.-K."/>
            <person name="Yi H."/>
        </authorList>
    </citation>
    <scope>NUCLEOTIDE SEQUENCE [LARGE SCALE GENOMIC DNA]</scope>
    <source>
        <strain evidence="1 2">JCM 3315</strain>
    </source>
</reference>
<sequence length="211" mass="23330">MMDPDIESSCHELLLRLAGRLPDRLLWRFRDWLGEGAMGTLARTLPKTLLKHRIDLDQSEYRLLVAGLIPHGADWHEVSSALGVDAPSENRYTFTTGAPDWVNTVDSVSVVIHATLRGRPDVGEVRESWRHDRESAEGEPKRILLVTAVSGLPRLTGELQRVLRVLGDEAPSVEVLPTKIELPAYHQAALANSRFVCVGAVDAGQHRLVPA</sequence>
<evidence type="ECO:0000313" key="1">
    <source>
        <dbReference type="EMBL" id="KHF44367.1"/>
    </source>
</evidence>
<organism evidence="1 2">
    <name type="scientific">Saccharomonospora viridis</name>
    <dbReference type="NCBI Taxonomy" id="1852"/>
    <lineage>
        <taxon>Bacteria</taxon>
        <taxon>Bacillati</taxon>
        <taxon>Actinomycetota</taxon>
        <taxon>Actinomycetes</taxon>
        <taxon>Pseudonocardiales</taxon>
        <taxon>Pseudonocardiaceae</taxon>
        <taxon>Saccharomonospora</taxon>
    </lineage>
</organism>
<dbReference type="Proteomes" id="UP000030848">
    <property type="component" value="Unassembled WGS sequence"/>
</dbReference>
<proteinExistence type="predicted"/>
<gene>
    <name evidence="1" type="ORF">MINT15_12490</name>
</gene>
<comment type="caution">
    <text evidence="1">The sequence shown here is derived from an EMBL/GenBank/DDBJ whole genome shotgun (WGS) entry which is preliminary data.</text>
</comment>
<accession>A0A837D9Q9</accession>
<dbReference type="AlphaFoldDB" id="A0A837D9Q9"/>
<evidence type="ECO:0000313" key="2">
    <source>
        <dbReference type="Proteomes" id="UP000030848"/>
    </source>
</evidence>
<protein>
    <submittedName>
        <fullName evidence="1">Uncharacterized protein</fullName>
    </submittedName>
</protein>
<name>A0A837D9Q9_9PSEU</name>